<sequence>MEYQFIAGFFAGVATAVPFIAIGFWFVYTKISAHIRQIVNEYGRS</sequence>
<dbReference type="EMBL" id="OP122168">
    <property type="protein sequence ID" value="UWM23164.1"/>
    <property type="molecule type" value="Genomic_RNA"/>
</dbReference>
<reference evidence="2" key="1">
    <citation type="journal article" date="2023" name="Acta Virol.">
        <title>High-throughput RNA sequencing analysis of Mallotus japonicus revealed novel polerovirus and amalgavirus.</title>
        <authorList>
            <person name="Choi D."/>
            <person name="Rai M."/>
            <person name="Rai A."/>
            <person name="Shin C."/>
            <person name="Yamazaki M."/>
            <person name="Hahn Y."/>
        </authorList>
    </citation>
    <scope>NUCLEOTIDE SEQUENCE</scope>
    <source>
        <strain evidence="2">MjA</strain>
    </source>
</reference>
<keyword evidence="1" id="KW-0472">Membrane</keyword>
<evidence type="ECO:0000313" key="2">
    <source>
        <dbReference type="EMBL" id="UWM23164.1"/>
    </source>
</evidence>
<organism evidence="2 3">
    <name type="scientific">Mallotus japonicus virus A</name>
    <dbReference type="NCBI Taxonomy" id="2977935"/>
    <lineage>
        <taxon>Viruses</taxon>
        <taxon>Riboviria</taxon>
        <taxon>Orthornavirae</taxon>
        <taxon>Pisuviricota</taxon>
        <taxon>Pisoniviricetes</taxon>
        <taxon>Sobelivirales</taxon>
        <taxon>Solemoviridae</taxon>
        <taxon>Polerovirus</taxon>
        <taxon>Polerovirus MJVA</taxon>
    </lineage>
</organism>
<name>A0AAE9NWL0_9VIRU</name>
<proteinExistence type="predicted"/>
<keyword evidence="1" id="KW-1133">Transmembrane helix</keyword>
<dbReference type="Proteomes" id="UP001253454">
    <property type="component" value="Segment"/>
</dbReference>
<evidence type="ECO:0000256" key="1">
    <source>
        <dbReference type="SAM" id="Phobius"/>
    </source>
</evidence>
<keyword evidence="1" id="KW-0812">Transmembrane</keyword>
<feature type="transmembrane region" description="Helical" evidence="1">
    <location>
        <begin position="6"/>
        <end position="28"/>
    </location>
</feature>
<evidence type="ECO:0000313" key="3">
    <source>
        <dbReference type="Proteomes" id="UP001253454"/>
    </source>
</evidence>
<protein>
    <submittedName>
        <fullName evidence="2">P3a</fullName>
    </submittedName>
</protein>
<keyword evidence="3" id="KW-1185">Reference proteome</keyword>
<gene>
    <name evidence="2" type="primary">ORF3a</name>
</gene>
<accession>A0AAE9NWL0</accession>